<comment type="caution">
    <text evidence="1">The sequence shown here is derived from an EMBL/GenBank/DDBJ whole genome shotgun (WGS) entry which is preliminary data.</text>
</comment>
<dbReference type="PROSITE" id="PS51257">
    <property type="entry name" value="PROKAR_LIPOPROTEIN"/>
    <property type="match status" value="1"/>
</dbReference>
<organism evidence="1 2">
    <name type="scientific">Candidatus Endonucleibacter bathymodioli</name>
    <dbReference type="NCBI Taxonomy" id="539814"/>
    <lineage>
        <taxon>Bacteria</taxon>
        <taxon>Pseudomonadati</taxon>
        <taxon>Pseudomonadota</taxon>
        <taxon>Gammaproteobacteria</taxon>
        <taxon>Oceanospirillales</taxon>
        <taxon>Endozoicomonadaceae</taxon>
        <taxon>Candidatus Endonucleibacter</taxon>
    </lineage>
</organism>
<name>A0AA90SNP7_9GAMM</name>
<gene>
    <name evidence="1" type="ORF">QS748_14590</name>
</gene>
<dbReference type="Proteomes" id="UP001178148">
    <property type="component" value="Unassembled WGS sequence"/>
</dbReference>
<accession>A0AA90SNP7</accession>
<reference evidence="1 2" key="1">
    <citation type="journal article" date="2023" name="bioRxiv">
        <title>An intranuclear bacterial parasite of deep-sea mussels expresses apoptosis inhibitors acquired from its host.</title>
        <authorList>
            <person name="Gonzalez Porras M.A."/>
            <person name="Assie A."/>
            <person name="Tietjen M."/>
            <person name="Violette M."/>
            <person name="Kleiner M."/>
            <person name="Gruber-Vodicka H."/>
            <person name="Dubilier N."/>
            <person name="Leisch N."/>
        </authorList>
    </citation>
    <scope>NUCLEOTIDE SEQUENCE [LARGE SCALE GENOMIC DNA]</scope>
    <source>
        <strain evidence="1">IAP13</strain>
    </source>
</reference>
<evidence type="ECO:0000313" key="2">
    <source>
        <dbReference type="Proteomes" id="UP001178148"/>
    </source>
</evidence>
<dbReference type="AlphaFoldDB" id="A0AA90SNP7"/>
<sequence length="78" mass="9116">MTKIREALSSKKYNLINSGAYAALSCKGLIITIHSKEKTYNTVRGLRLSRNHYFKKRMCDTHKGENYCSCHLIQEEYR</sequence>
<keyword evidence="2" id="KW-1185">Reference proteome</keyword>
<evidence type="ECO:0000313" key="1">
    <source>
        <dbReference type="EMBL" id="MDP0590341.1"/>
    </source>
</evidence>
<protein>
    <submittedName>
        <fullName evidence="1">Uncharacterized protein</fullName>
    </submittedName>
</protein>
<dbReference type="EMBL" id="JASXSV010000047">
    <property type="protein sequence ID" value="MDP0590341.1"/>
    <property type="molecule type" value="Genomic_DNA"/>
</dbReference>
<proteinExistence type="predicted"/>